<dbReference type="Gene3D" id="3.90.1200.10">
    <property type="match status" value="1"/>
</dbReference>
<feature type="compositionally biased region" description="Acidic residues" evidence="1">
    <location>
        <begin position="355"/>
        <end position="365"/>
    </location>
</feature>
<dbReference type="InterPro" id="IPR002575">
    <property type="entry name" value="Aminoglycoside_PTrfase"/>
</dbReference>
<protein>
    <submittedName>
        <fullName evidence="5">Uncharacterized protein LOC102806257</fullName>
    </submittedName>
</protein>
<keyword evidence="4" id="KW-1185">Reference proteome</keyword>
<feature type="region of interest" description="Disordered" evidence="1">
    <location>
        <begin position="341"/>
        <end position="428"/>
    </location>
</feature>
<feature type="domain" description="Aminoglycoside phosphotransferase" evidence="2">
    <location>
        <begin position="572"/>
        <end position="728"/>
    </location>
</feature>
<sequence length="818" mass="92045">MLKTLRKRRSQDKELQRPHSYPDTEIAKVPEDAVENPKSSTKDVYMKSDSLKSSESKQEKTSTKSVENSSKKDRPDSLKSNEKKKGKTSTKTVENTSEKNRPSSKSGSRKTRCEETLDKLSHLVATDSTDGTLVSRNKDDLPEIINEVYTMAKVEKNHKKMKTESVFDTLKQVPGSTEDEVVKTKAVMALGYLIWDRADTSIVYEAAKKTHAITQLLNQLVPLIASNDDVSSGCSQSDLLQSLKHYAVDEKNKKIICEEGGKDIIPTFLKSDKPAVQSLAAELICSLSFIESNRCLLLKEKSLLKDLTKLTHSPDNHVSRNSANALLVLQDYMHDDVFVSQGETSTDGHQHVDIDQEIDSEDDDDVIIRPGSAKRTGTTEVDLQLKSVAPVPPPPPPPPAAAPPPPPPAAPAVFSHGPLPPPPPTQRKEGHIMLSYNWDNQKLVLKINEKLKEHGYKTWIDVEHMSDSILDAMAHAVQDADIVLLCFCQSYQNSTNCRTEGEYVFSRKKPLIPLRMKSYSPQNWLGALIGNQLYVDFSDGEVVFNDKMKDLLEQIKRRQSKLADQTVNYGYHAVYMLKYISGMSYSEILQPSATMSYNAGSLLGRIDNALRDFHYNGFEYENAVLKSDDVTSVQKSLYVIENDKRRQLIEEVISAFKEQVIPNIGNLRKGIIHGDYNPNNVIVSKNRLPPRTDSDKNVNHDINGIVDFSDTQYSYYVNEIAIAISHFMMYCNHGDPLAIGKTVLAGYESNFRLNDIERKVLQVFVATRMANIAVRGTEHLNTQTTDNEYMRNAIQLCWECLETYGYQLLNTHISMFEE</sequence>
<evidence type="ECO:0000313" key="4">
    <source>
        <dbReference type="Proteomes" id="UP000694865"/>
    </source>
</evidence>
<feature type="compositionally biased region" description="Pro residues" evidence="1">
    <location>
        <begin position="390"/>
        <end position="410"/>
    </location>
</feature>
<feature type="compositionally biased region" description="Basic and acidic residues" evidence="1">
    <location>
        <begin position="11"/>
        <end position="31"/>
    </location>
</feature>
<dbReference type="InterPro" id="IPR016024">
    <property type="entry name" value="ARM-type_fold"/>
</dbReference>
<dbReference type="InterPro" id="IPR035897">
    <property type="entry name" value="Toll_tir_struct_dom_sf"/>
</dbReference>
<dbReference type="Gene3D" id="3.40.50.10140">
    <property type="entry name" value="Toll/interleukin-1 receptor homology (TIR) domain"/>
    <property type="match status" value="1"/>
</dbReference>
<feature type="compositionally biased region" description="Basic and acidic residues" evidence="1">
    <location>
        <begin position="69"/>
        <end position="83"/>
    </location>
</feature>
<evidence type="ECO:0000313" key="5">
    <source>
        <dbReference type="RefSeq" id="XP_006811668.1"/>
    </source>
</evidence>
<dbReference type="Pfam" id="PF01636">
    <property type="entry name" value="APH"/>
    <property type="match status" value="1"/>
</dbReference>
<dbReference type="SUPFAM" id="SSF56112">
    <property type="entry name" value="Protein kinase-like (PK-like)"/>
    <property type="match status" value="1"/>
</dbReference>
<dbReference type="InterPro" id="IPR011009">
    <property type="entry name" value="Kinase-like_dom_sf"/>
</dbReference>
<feature type="compositionally biased region" description="Basic and acidic residues" evidence="1">
    <location>
        <begin position="40"/>
        <end position="62"/>
    </location>
</feature>
<reference evidence="5" key="1">
    <citation type="submission" date="2025-08" db="UniProtKB">
        <authorList>
            <consortium name="RefSeq"/>
        </authorList>
    </citation>
    <scope>IDENTIFICATION</scope>
    <source>
        <tissue evidence="5">Testes</tissue>
    </source>
</reference>
<accession>A0ABM0LV77</accession>
<evidence type="ECO:0000259" key="2">
    <source>
        <dbReference type="Pfam" id="PF01636"/>
    </source>
</evidence>
<name>A0ABM0LV77_SACKO</name>
<dbReference type="PANTHER" id="PTHR46270:SF2">
    <property type="entry name" value="TIR DOMAIN-CONTAINING PROTEIN"/>
    <property type="match status" value="1"/>
</dbReference>
<evidence type="ECO:0000259" key="3">
    <source>
        <dbReference type="Pfam" id="PF13676"/>
    </source>
</evidence>
<feature type="region of interest" description="Disordered" evidence="1">
    <location>
        <begin position="1"/>
        <end position="114"/>
    </location>
</feature>
<proteinExistence type="predicted"/>
<feature type="compositionally biased region" description="Basic residues" evidence="1">
    <location>
        <begin position="1"/>
        <end position="10"/>
    </location>
</feature>
<dbReference type="PANTHER" id="PTHR46270">
    <property type="entry name" value="ARMADILLO-TYPE FOLD-RELATED"/>
    <property type="match status" value="1"/>
</dbReference>
<dbReference type="InterPro" id="IPR011989">
    <property type="entry name" value="ARM-like"/>
</dbReference>
<dbReference type="RefSeq" id="XP_006811668.1">
    <property type="nucleotide sequence ID" value="XM_006811605.1"/>
</dbReference>
<feature type="domain" description="TIR" evidence="3">
    <location>
        <begin position="432"/>
        <end position="547"/>
    </location>
</feature>
<dbReference type="Gene3D" id="1.25.10.10">
    <property type="entry name" value="Leucine-rich Repeat Variant"/>
    <property type="match status" value="1"/>
</dbReference>
<gene>
    <name evidence="5" type="primary">LOC102806257</name>
</gene>
<dbReference type="Pfam" id="PF13676">
    <property type="entry name" value="TIR_2"/>
    <property type="match status" value="1"/>
</dbReference>
<dbReference type="GeneID" id="102806257"/>
<dbReference type="SUPFAM" id="SSF48371">
    <property type="entry name" value="ARM repeat"/>
    <property type="match status" value="1"/>
</dbReference>
<dbReference type="SUPFAM" id="SSF52200">
    <property type="entry name" value="Toll/Interleukin receptor TIR domain"/>
    <property type="match status" value="1"/>
</dbReference>
<dbReference type="InterPro" id="IPR000157">
    <property type="entry name" value="TIR_dom"/>
</dbReference>
<evidence type="ECO:0000256" key="1">
    <source>
        <dbReference type="SAM" id="MobiDB-lite"/>
    </source>
</evidence>
<dbReference type="Proteomes" id="UP000694865">
    <property type="component" value="Unplaced"/>
</dbReference>
<organism evidence="4 5">
    <name type="scientific">Saccoglossus kowalevskii</name>
    <name type="common">Acorn worm</name>
    <dbReference type="NCBI Taxonomy" id="10224"/>
    <lineage>
        <taxon>Eukaryota</taxon>
        <taxon>Metazoa</taxon>
        <taxon>Hemichordata</taxon>
        <taxon>Enteropneusta</taxon>
        <taxon>Harrimaniidae</taxon>
        <taxon>Saccoglossus</taxon>
    </lineage>
</organism>